<dbReference type="Proteomes" id="UP001055159">
    <property type="component" value="Chromosome"/>
</dbReference>
<keyword evidence="3" id="KW-1185">Reference proteome</keyword>
<proteinExistence type="predicted"/>
<dbReference type="Proteomes" id="UP001140272">
    <property type="component" value="Unassembled WGS sequence"/>
</dbReference>
<reference evidence="2" key="3">
    <citation type="submission" date="2022-08" db="EMBL/GenBank/DDBJ databases">
        <title>Whole genome sequencing of non-tuberculosis mycobacteria type-strains.</title>
        <authorList>
            <person name="Igarashi Y."/>
            <person name="Osugi A."/>
            <person name="Mitarai S."/>
        </authorList>
    </citation>
    <scope>NUCLEOTIDE SEQUENCE</scope>
    <source>
        <strain evidence="2">JCM 16372</strain>
    </source>
</reference>
<evidence type="ECO:0000313" key="3">
    <source>
        <dbReference type="Proteomes" id="UP001055159"/>
    </source>
</evidence>
<evidence type="ECO:0000313" key="4">
    <source>
        <dbReference type="Proteomes" id="UP001140272"/>
    </source>
</evidence>
<dbReference type="AlphaFoldDB" id="A0A9X2YBD4"/>
<name>A0A9X2YBD4_9MYCO</name>
<dbReference type="RefSeq" id="WP_043406930.1">
    <property type="nucleotide sequence ID" value="NZ_CP092427.2"/>
</dbReference>
<accession>A0A9X2YBD4</accession>
<organism evidence="1 4">
    <name type="scientific">Mycolicibacterium rufum</name>
    <dbReference type="NCBI Taxonomy" id="318424"/>
    <lineage>
        <taxon>Bacteria</taxon>
        <taxon>Bacillati</taxon>
        <taxon>Actinomycetota</taxon>
        <taxon>Actinomycetes</taxon>
        <taxon>Mycobacteriales</taxon>
        <taxon>Mycobacteriaceae</taxon>
        <taxon>Mycolicibacterium</taxon>
    </lineage>
</organism>
<dbReference type="Pfam" id="PF22673">
    <property type="entry name" value="MCP-like_PDC_1"/>
    <property type="match status" value="1"/>
</dbReference>
<evidence type="ECO:0000313" key="1">
    <source>
        <dbReference type="EMBL" id="MCV7070093.1"/>
    </source>
</evidence>
<reference evidence="1" key="2">
    <citation type="journal article" date="2022" name="BMC Genomics">
        <title>Comparative genome analysis of mycobacteria focusing on tRNA and non-coding RNA.</title>
        <authorList>
            <person name="Behra P.R.K."/>
            <person name="Pettersson B.M.F."/>
            <person name="Ramesh M."/>
            <person name="Das S."/>
            <person name="Dasgupta S."/>
            <person name="Kirsebom L.A."/>
        </authorList>
    </citation>
    <scope>NUCLEOTIDE SEQUENCE</scope>
    <source>
        <strain evidence="1">DSM 45406</strain>
    </source>
</reference>
<evidence type="ECO:0000313" key="2">
    <source>
        <dbReference type="EMBL" id="ULP38412.1"/>
    </source>
</evidence>
<gene>
    <name evidence="1" type="ORF">H7H73_05905</name>
    <name evidence="2" type="ORF">MJO55_08315</name>
</gene>
<dbReference type="EMBL" id="CP092427">
    <property type="protein sequence ID" value="ULP38412.1"/>
    <property type="molecule type" value="Genomic_DNA"/>
</dbReference>
<reference evidence="1" key="1">
    <citation type="submission" date="2020-07" db="EMBL/GenBank/DDBJ databases">
        <authorList>
            <person name="Pettersson B.M.F."/>
            <person name="Behra P.R.K."/>
            <person name="Ramesh M."/>
            <person name="Das S."/>
            <person name="Dasgupta S."/>
            <person name="Kirsebom L.A."/>
        </authorList>
    </citation>
    <scope>NUCLEOTIDE SEQUENCE</scope>
    <source>
        <strain evidence="1">DSM 45406</strain>
    </source>
</reference>
<dbReference type="EMBL" id="JACKRN010000221">
    <property type="protein sequence ID" value="MCV7070093.1"/>
    <property type="molecule type" value="Genomic_DNA"/>
</dbReference>
<dbReference type="CDD" id="cd12913">
    <property type="entry name" value="PDC1_MCP_like"/>
    <property type="match status" value="1"/>
</dbReference>
<sequence>MTSDSLSVRLADQASQTLEPVYGMLTRVAEEVLRSRPPRGPLTEAHFSNLQRMLAEMLGTERSIVWGMGFVAAPFVVEGQERYMAWWQRINDRPARLRLNFDPRSIDVYDYLQMDWYRLAESGQARVAYGPYVDYSGSDMYTVTATIPIVADGAFLGLAGADLVVGEVEHRLLEVLRQTSQDAVVVNAERRVIAANTPRWIVGSRLAAMPAVGPASDPSRFTEVTELPLGNGWVLGIAERAGGTG</sequence>
<protein>
    <submittedName>
        <fullName evidence="2">Cache domain-containing protein</fullName>
    </submittedName>
</protein>
<dbReference type="Gene3D" id="3.30.450.20">
    <property type="entry name" value="PAS domain"/>
    <property type="match status" value="1"/>
</dbReference>